<reference evidence="3" key="1">
    <citation type="submission" date="2016-06" db="UniProtKB">
        <authorList>
            <consortium name="WormBaseParasite"/>
        </authorList>
    </citation>
    <scope>IDENTIFICATION</scope>
</reference>
<dbReference type="OrthoDB" id="5810436at2759"/>
<gene>
    <name evidence="1" type="ORF">GPUH_LOCUS958</name>
</gene>
<evidence type="ECO:0000313" key="2">
    <source>
        <dbReference type="Proteomes" id="UP000271098"/>
    </source>
</evidence>
<organism evidence="3">
    <name type="scientific">Gongylonema pulchrum</name>
    <dbReference type="NCBI Taxonomy" id="637853"/>
    <lineage>
        <taxon>Eukaryota</taxon>
        <taxon>Metazoa</taxon>
        <taxon>Ecdysozoa</taxon>
        <taxon>Nematoda</taxon>
        <taxon>Chromadorea</taxon>
        <taxon>Rhabditida</taxon>
        <taxon>Spirurina</taxon>
        <taxon>Spiruromorpha</taxon>
        <taxon>Spiruroidea</taxon>
        <taxon>Gongylonematidae</taxon>
        <taxon>Gongylonema</taxon>
    </lineage>
</organism>
<name>A0A183CWW7_9BILA</name>
<dbReference type="Proteomes" id="UP000271098">
    <property type="component" value="Unassembled WGS sequence"/>
</dbReference>
<dbReference type="WBParaSite" id="GPUH_0000095801-mRNA-1">
    <property type="protein sequence ID" value="GPUH_0000095801-mRNA-1"/>
    <property type="gene ID" value="GPUH_0000095801"/>
</dbReference>
<evidence type="ECO:0000313" key="3">
    <source>
        <dbReference type="WBParaSite" id="GPUH_0000095801-mRNA-1"/>
    </source>
</evidence>
<evidence type="ECO:0000313" key="1">
    <source>
        <dbReference type="EMBL" id="VDK29108.1"/>
    </source>
</evidence>
<sequence>MLSVVHRCECISRRLKFVQSTQVPPKPVIPPLLDPSKPRTPYIKAAVYLVVGIVSLRLINTALNRGDEAFWTYFKSHAFSWPQHYNIFLPQDKLDVDDEDEKKTDFLFSEEERKELLLCDY</sequence>
<accession>A0A183CWW7</accession>
<keyword evidence="2" id="KW-1185">Reference proteome</keyword>
<proteinExistence type="predicted"/>
<reference evidence="1 2" key="2">
    <citation type="submission" date="2018-11" db="EMBL/GenBank/DDBJ databases">
        <authorList>
            <consortium name="Pathogen Informatics"/>
        </authorList>
    </citation>
    <scope>NUCLEOTIDE SEQUENCE [LARGE SCALE GENOMIC DNA]</scope>
</reference>
<dbReference type="AlphaFoldDB" id="A0A183CWW7"/>
<dbReference type="EMBL" id="UYRT01001026">
    <property type="protein sequence ID" value="VDK29108.1"/>
    <property type="molecule type" value="Genomic_DNA"/>
</dbReference>
<protein>
    <submittedName>
        <fullName evidence="1 3">Uncharacterized protein</fullName>
    </submittedName>
</protein>